<gene>
    <name evidence="2" type="ORF">PPRIM_AZ9-3.1.T1350141</name>
</gene>
<dbReference type="EMBL" id="CAJJDM010000138">
    <property type="protein sequence ID" value="CAD8108036.1"/>
    <property type="molecule type" value="Genomic_DNA"/>
</dbReference>
<dbReference type="Pfam" id="PF00400">
    <property type="entry name" value="WD40"/>
    <property type="match status" value="3"/>
</dbReference>
<dbReference type="InterPro" id="IPR019775">
    <property type="entry name" value="WD40_repeat_CS"/>
</dbReference>
<keyword evidence="1" id="KW-0853">WD repeat</keyword>
<dbReference type="PANTHER" id="PTHR19920">
    <property type="entry name" value="WD40 PROTEIN CIAO1"/>
    <property type="match status" value="1"/>
</dbReference>
<evidence type="ECO:0008006" key="4">
    <source>
        <dbReference type="Google" id="ProtNLM"/>
    </source>
</evidence>
<feature type="repeat" description="WD" evidence="1">
    <location>
        <begin position="474"/>
        <end position="515"/>
    </location>
</feature>
<dbReference type="AlphaFoldDB" id="A0A8S1PXZ3"/>
<evidence type="ECO:0000256" key="1">
    <source>
        <dbReference type="PROSITE-ProRule" id="PRU00221"/>
    </source>
</evidence>
<comment type="caution">
    <text evidence="2">The sequence shown here is derived from an EMBL/GenBank/DDBJ whole genome shotgun (WGS) entry which is preliminary data.</text>
</comment>
<dbReference type="GO" id="GO:0016226">
    <property type="term" value="P:iron-sulfur cluster assembly"/>
    <property type="evidence" value="ECO:0007669"/>
    <property type="project" value="TreeGrafter"/>
</dbReference>
<dbReference type="Proteomes" id="UP000688137">
    <property type="component" value="Unassembled WGS sequence"/>
</dbReference>
<feature type="repeat" description="WD" evidence="1">
    <location>
        <begin position="519"/>
        <end position="551"/>
    </location>
</feature>
<dbReference type="PROSITE" id="PS50294">
    <property type="entry name" value="WD_REPEATS_REGION"/>
    <property type="match status" value="2"/>
</dbReference>
<protein>
    <recommendedName>
        <fullName evidence="4">WD40-repeat-containing domain</fullName>
    </recommendedName>
</protein>
<organism evidence="2 3">
    <name type="scientific">Paramecium primaurelia</name>
    <dbReference type="NCBI Taxonomy" id="5886"/>
    <lineage>
        <taxon>Eukaryota</taxon>
        <taxon>Sar</taxon>
        <taxon>Alveolata</taxon>
        <taxon>Ciliophora</taxon>
        <taxon>Intramacronucleata</taxon>
        <taxon>Oligohymenophorea</taxon>
        <taxon>Peniculida</taxon>
        <taxon>Parameciidae</taxon>
        <taxon>Paramecium</taxon>
    </lineage>
</organism>
<evidence type="ECO:0000313" key="3">
    <source>
        <dbReference type="Proteomes" id="UP000688137"/>
    </source>
</evidence>
<reference evidence="2" key="1">
    <citation type="submission" date="2021-01" db="EMBL/GenBank/DDBJ databases">
        <authorList>
            <consortium name="Genoscope - CEA"/>
            <person name="William W."/>
        </authorList>
    </citation>
    <scope>NUCLEOTIDE SEQUENCE</scope>
</reference>
<dbReference type="InterPro" id="IPR001680">
    <property type="entry name" value="WD40_rpt"/>
</dbReference>
<dbReference type="PROSITE" id="PS00678">
    <property type="entry name" value="WD_REPEATS_1"/>
    <property type="match status" value="1"/>
</dbReference>
<dbReference type="GO" id="GO:0097361">
    <property type="term" value="C:cytosolic [4Fe-4S] assembly targeting complex"/>
    <property type="evidence" value="ECO:0007669"/>
    <property type="project" value="TreeGrafter"/>
</dbReference>
<dbReference type="OMA" id="IDCVTEY"/>
<keyword evidence="3" id="KW-1185">Reference proteome</keyword>
<dbReference type="SMART" id="SM00320">
    <property type="entry name" value="WD40"/>
    <property type="match status" value="4"/>
</dbReference>
<dbReference type="PROSITE" id="PS50082">
    <property type="entry name" value="WD_REPEATS_2"/>
    <property type="match status" value="2"/>
</dbReference>
<sequence>MIQQQINEELKCQEHNEQAIFIDFSIKDSRLQNKCLKCVGRERQLWVDVQEADRHLENVKQTVLNEKQVLHQKNLEVLQELSTQLKQLKITFNNSLDKTLLNIDQQIEFIQKAIDKENKSIIGLKISQLDSFESQNNSVQLQQIDYQQLQSFYGEQIKRLRMDQQFIQFEENLKKIEYNQKDSIQEVIQTFSSGIFQSSRILSQNWHCENHQLQVALVDLNEQGVVPNRLACIDCVTEYPIKYTKLEQLKQFWLDYVDKTLNFQEQQQINLNEKASKAMSKFSVYQEVISNLVQQLTQTILLRNTPNCQVTQNLIKLKTKNWYQLDKSEIIEISNLMSITKKQEIINDSIRNEFKGLQIQLKTNFLDSFKTFQENLIAAFQQIYEEIQIELNTVETEQYSNNSPVTESGNLQLQNQNTMKQPFKYEIINTIKTEKIQTFAFNENHSLLAVGYYDSNKITIHEFNQGQMKEIQKLTDHKECIFCLNFFKQSQQLMSGSYDNTIIIWEMDSNNQWNFKFRLNGHEGGIYCLSLNKNENQIISGSAYQSIKIWDKDQEWKCIQTLSVHKNQITSISLSQSNQYLVSCSNKDEQIFIFKFQVDQKLWIQFQAIKMDNWGLKVCFLENLTFAFQPFNNTKMYIFQINNSNNQFIKECEVEVKAGNSCYHLFPLQFIQSKLMIVNRNGSTINFIKKQENGSYITQFFIDYEADRIFGTMSEDGQYLITWDQQSQEIQIRQYRE</sequence>
<name>A0A8S1PXZ3_PARPR</name>
<evidence type="ECO:0000313" key="2">
    <source>
        <dbReference type="EMBL" id="CAD8108036.1"/>
    </source>
</evidence>
<proteinExistence type="predicted"/>
<dbReference type="PANTHER" id="PTHR19920:SF0">
    <property type="entry name" value="CYTOSOLIC IRON-SULFUR PROTEIN ASSEMBLY PROTEIN CIAO1-RELATED"/>
    <property type="match status" value="1"/>
</dbReference>
<accession>A0A8S1PXZ3</accession>